<dbReference type="SUPFAM" id="SSF55874">
    <property type="entry name" value="ATPase domain of HSP90 chaperone/DNA topoisomerase II/histidine kinase"/>
    <property type="match status" value="1"/>
</dbReference>
<dbReference type="Pfam" id="PF00512">
    <property type="entry name" value="HisKA"/>
    <property type="match status" value="1"/>
</dbReference>
<dbReference type="GO" id="GO:0005524">
    <property type="term" value="F:ATP binding"/>
    <property type="evidence" value="ECO:0007669"/>
    <property type="project" value="UniProtKB-KW"/>
</dbReference>
<evidence type="ECO:0000256" key="12">
    <source>
        <dbReference type="ARBA" id="ARBA00023012"/>
    </source>
</evidence>
<feature type="domain" description="HAMP" evidence="17">
    <location>
        <begin position="326"/>
        <end position="379"/>
    </location>
</feature>
<dbReference type="InterPro" id="IPR036097">
    <property type="entry name" value="HisK_dim/P_sf"/>
</dbReference>
<dbReference type="SUPFAM" id="SSF55785">
    <property type="entry name" value="PYP-like sensor domain (PAS domain)"/>
    <property type="match status" value="1"/>
</dbReference>
<comment type="subcellular location">
    <subcellularLocation>
        <location evidence="2">Cell membrane</location>
        <topology evidence="2">Multi-pass membrane protein</topology>
    </subcellularLocation>
</comment>
<name>A0A2U0SD09_9SPHN</name>
<feature type="transmembrane region" description="Helical" evidence="15">
    <location>
        <begin position="98"/>
        <end position="123"/>
    </location>
</feature>
<evidence type="ECO:0000256" key="10">
    <source>
        <dbReference type="ARBA" id="ARBA00022840"/>
    </source>
</evidence>
<keyword evidence="4" id="KW-1003">Cell membrane</keyword>
<dbReference type="PANTHER" id="PTHR43065:SF10">
    <property type="entry name" value="PEROXIDE STRESS-ACTIVATED HISTIDINE KINASE MAK3"/>
    <property type="match status" value="1"/>
</dbReference>
<dbReference type="InterPro" id="IPR003594">
    <property type="entry name" value="HATPase_dom"/>
</dbReference>
<dbReference type="PANTHER" id="PTHR43065">
    <property type="entry name" value="SENSOR HISTIDINE KINASE"/>
    <property type="match status" value="1"/>
</dbReference>
<evidence type="ECO:0000256" key="6">
    <source>
        <dbReference type="ARBA" id="ARBA00022679"/>
    </source>
</evidence>
<comment type="catalytic activity">
    <reaction evidence="1">
        <text>ATP + protein L-histidine = ADP + protein N-phospho-L-histidine.</text>
        <dbReference type="EC" id="2.7.13.3"/>
    </reaction>
</comment>
<evidence type="ECO:0000256" key="15">
    <source>
        <dbReference type="SAM" id="Phobius"/>
    </source>
</evidence>
<dbReference type="SMART" id="SM00388">
    <property type="entry name" value="HisKA"/>
    <property type="match status" value="1"/>
</dbReference>
<evidence type="ECO:0000256" key="4">
    <source>
        <dbReference type="ARBA" id="ARBA00022475"/>
    </source>
</evidence>
<keyword evidence="19" id="KW-1185">Reference proteome</keyword>
<dbReference type="Pfam" id="PF19312">
    <property type="entry name" value="NtrY_N"/>
    <property type="match status" value="1"/>
</dbReference>
<dbReference type="InterPro" id="IPR004358">
    <property type="entry name" value="Sig_transdc_His_kin-like_C"/>
</dbReference>
<dbReference type="Pfam" id="PF00672">
    <property type="entry name" value="HAMP"/>
    <property type="match status" value="1"/>
</dbReference>
<dbReference type="CDD" id="cd00082">
    <property type="entry name" value="HisKA"/>
    <property type="match status" value="1"/>
</dbReference>
<dbReference type="SMART" id="SM00387">
    <property type="entry name" value="HATPase_c"/>
    <property type="match status" value="1"/>
</dbReference>
<evidence type="ECO:0000313" key="18">
    <source>
        <dbReference type="EMBL" id="PVX29258.1"/>
    </source>
</evidence>
<dbReference type="Gene3D" id="3.30.565.10">
    <property type="entry name" value="Histidine kinase-like ATPase, C-terminal domain"/>
    <property type="match status" value="1"/>
</dbReference>
<evidence type="ECO:0000259" key="17">
    <source>
        <dbReference type="PROSITE" id="PS50885"/>
    </source>
</evidence>
<evidence type="ECO:0000256" key="13">
    <source>
        <dbReference type="ARBA" id="ARBA00023136"/>
    </source>
</evidence>
<evidence type="ECO:0000256" key="1">
    <source>
        <dbReference type="ARBA" id="ARBA00000085"/>
    </source>
</evidence>
<dbReference type="SUPFAM" id="SSF47384">
    <property type="entry name" value="Homodimeric domain of signal transducing histidine kinase"/>
    <property type="match status" value="1"/>
</dbReference>
<dbReference type="Proteomes" id="UP000245890">
    <property type="component" value="Unassembled WGS sequence"/>
</dbReference>
<dbReference type="EMBL" id="QENQ01000001">
    <property type="protein sequence ID" value="PVX29258.1"/>
    <property type="molecule type" value="Genomic_DNA"/>
</dbReference>
<dbReference type="PROSITE" id="PS50109">
    <property type="entry name" value="HIS_KIN"/>
    <property type="match status" value="1"/>
</dbReference>
<keyword evidence="10" id="KW-0067">ATP-binding</keyword>
<keyword evidence="12" id="KW-0902">Two-component regulatory system</keyword>
<protein>
    <recommendedName>
        <fullName evidence="3">histidine kinase</fullName>
        <ecNumber evidence="3">2.7.13.3</ecNumber>
    </recommendedName>
</protein>
<keyword evidence="11 15" id="KW-1133">Transmembrane helix</keyword>
<keyword evidence="7 15" id="KW-0812">Transmembrane</keyword>
<dbReference type="Gene3D" id="6.10.340.10">
    <property type="match status" value="1"/>
</dbReference>
<keyword evidence="9 18" id="KW-0418">Kinase</keyword>
<dbReference type="InterPro" id="IPR036890">
    <property type="entry name" value="HATPase_C_sf"/>
</dbReference>
<dbReference type="Gene3D" id="1.10.287.130">
    <property type="match status" value="1"/>
</dbReference>
<keyword evidence="8" id="KW-0547">Nucleotide-binding</keyword>
<keyword evidence="6" id="KW-0808">Transferase</keyword>
<dbReference type="PROSITE" id="PS50885">
    <property type="entry name" value="HAMP"/>
    <property type="match status" value="1"/>
</dbReference>
<dbReference type="SMART" id="SM00304">
    <property type="entry name" value="HAMP"/>
    <property type="match status" value="1"/>
</dbReference>
<organism evidence="18 19">
    <name type="scientific">Sphingomonas pokkalii</name>
    <dbReference type="NCBI Taxonomy" id="2175090"/>
    <lineage>
        <taxon>Bacteria</taxon>
        <taxon>Pseudomonadati</taxon>
        <taxon>Pseudomonadota</taxon>
        <taxon>Alphaproteobacteria</taxon>
        <taxon>Sphingomonadales</taxon>
        <taxon>Sphingomonadaceae</taxon>
        <taxon>Sphingomonas</taxon>
    </lineage>
</organism>
<dbReference type="Pfam" id="PF02518">
    <property type="entry name" value="HATPase_c"/>
    <property type="match status" value="1"/>
</dbReference>
<evidence type="ECO:0000256" key="2">
    <source>
        <dbReference type="ARBA" id="ARBA00004651"/>
    </source>
</evidence>
<keyword evidence="5" id="KW-0597">Phosphoprotein</keyword>
<comment type="caution">
    <text evidence="18">The sequence shown here is derived from an EMBL/GenBank/DDBJ whole genome shotgun (WGS) entry which is preliminary data.</text>
</comment>
<dbReference type="AlphaFoldDB" id="A0A2U0SD09"/>
<sequence>MDGADPTSLDPAQDWSRSGRVVRLVELLVLSLALATPVITYWFIGHQSNQQLFSPGIAATLLLINLLPYVALIVLIGRRIALNRTARSALAGGGRLHVRLVAVFTLMASVPIVLTVIAASIMFQSGIQLWGSQRARAALDTASAISKEGKTLVASRWTLEARTMVHDLVESWPEITPQSPVFQDWYLRQVVYRGLSQSVLFRVVDGNKVDVIYSLQAPSASVFARRVSSSVLKVMKDGESATNFDSEMLWVVTPIDRSTNLFLYVATPTNVDFLNRQNVAADLIGHEFSALIARSRALQLQFNAVLFGVALLIVGIATWIALAVADRLVRPVDQLVKAAGQVADGDLSARVPTPERIDEIATLGIAFNSMTERLSAQTNALVTANAQLDSRRALIEAVMSGVSAGVIAIGADHHVRLINASANALLRHKAEDAVGKPLHALAPELDALLASGSREGIVQIASDGDARTLAVKITSDEGGQVLTFDDITQQLNDQRRAAWADVARRIAHEIKNPLTPIQLAAERLQRRYGKQVDQSDGVFARLTDTIIRQVGDLRRMVDEFSSFARMPKPVFRRESLLDIARQSMFLHEVAHPALRFTLDAPDPAPTLICDRRQIGQALTNIVKNAVEAIEARTDAAGGDGSSVQGEVHLSIQAGADDKLVLTLADNGVGLPVERDRIVEPYMTTRSRGTGLGLAIVKKIVEEHCGTIAFADRPGGGTLVTLCFDTAMLASVALTDTPDDAKDSRPAMLTRTGSRI</sequence>
<accession>A0A2U0SD09</accession>
<proteinExistence type="predicted"/>
<dbReference type="InterPro" id="IPR017232">
    <property type="entry name" value="NtrY"/>
</dbReference>
<dbReference type="CDD" id="cd06225">
    <property type="entry name" value="HAMP"/>
    <property type="match status" value="1"/>
</dbReference>
<keyword evidence="13 15" id="KW-0472">Membrane</keyword>
<dbReference type="InterPro" id="IPR035965">
    <property type="entry name" value="PAS-like_dom_sf"/>
</dbReference>
<feature type="transmembrane region" description="Helical" evidence="15">
    <location>
        <begin position="304"/>
        <end position="325"/>
    </location>
</feature>
<evidence type="ECO:0000256" key="11">
    <source>
        <dbReference type="ARBA" id="ARBA00022989"/>
    </source>
</evidence>
<dbReference type="InterPro" id="IPR003660">
    <property type="entry name" value="HAMP_dom"/>
</dbReference>
<dbReference type="Gene3D" id="3.30.450.20">
    <property type="entry name" value="PAS domain"/>
    <property type="match status" value="1"/>
</dbReference>
<evidence type="ECO:0000256" key="3">
    <source>
        <dbReference type="ARBA" id="ARBA00012438"/>
    </source>
</evidence>
<reference evidence="18 19" key="1">
    <citation type="submission" date="2018-05" db="EMBL/GenBank/DDBJ databases">
        <title>Description of Sphingomonas pokkalii sp nov, isolated from the rhizosphere of saline tolerant pokkali rice and its draft genome analysis.</title>
        <authorList>
            <person name="Menon R."/>
            <person name="Kumari S."/>
            <person name="Rameshkumar N."/>
        </authorList>
    </citation>
    <scope>NUCLEOTIDE SEQUENCE [LARGE SCALE GENOMIC DNA]</scope>
    <source>
        <strain evidence="18 19">L3B27</strain>
    </source>
</reference>
<dbReference type="GO" id="GO:0005886">
    <property type="term" value="C:plasma membrane"/>
    <property type="evidence" value="ECO:0007669"/>
    <property type="project" value="UniProtKB-SubCell"/>
</dbReference>
<dbReference type="EC" id="2.7.13.3" evidence="3"/>
<feature type="transmembrane region" description="Helical" evidence="15">
    <location>
        <begin position="21"/>
        <end position="44"/>
    </location>
</feature>
<feature type="domain" description="Histidine kinase" evidence="16">
    <location>
        <begin position="505"/>
        <end position="727"/>
    </location>
</feature>
<evidence type="ECO:0000256" key="8">
    <source>
        <dbReference type="ARBA" id="ARBA00022741"/>
    </source>
</evidence>
<dbReference type="InterPro" id="IPR045671">
    <property type="entry name" value="NtrY-like_N"/>
</dbReference>
<dbReference type="GO" id="GO:0000155">
    <property type="term" value="F:phosphorelay sensor kinase activity"/>
    <property type="evidence" value="ECO:0007669"/>
    <property type="project" value="InterPro"/>
</dbReference>
<evidence type="ECO:0000256" key="9">
    <source>
        <dbReference type="ARBA" id="ARBA00022777"/>
    </source>
</evidence>
<feature type="transmembrane region" description="Helical" evidence="15">
    <location>
        <begin position="56"/>
        <end position="77"/>
    </location>
</feature>
<dbReference type="PIRSF" id="PIRSF037532">
    <property type="entry name" value="STHK_NtrY"/>
    <property type="match status" value="1"/>
</dbReference>
<evidence type="ECO:0000259" key="16">
    <source>
        <dbReference type="PROSITE" id="PS50109"/>
    </source>
</evidence>
<feature type="region of interest" description="Disordered" evidence="14">
    <location>
        <begin position="736"/>
        <end position="755"/>
    </location>
</feature>
<dbReference type="PRINTS" id="PR00344">
    <property type="entry name" value="BCTRLSENSOR"/>
</dbReference>
<evidence type="ECO:0000313" key="19">
    <source>
        <dbReference type="Proteomes" id="UP000245890"/>
    </source>
</evidence>
<dbReference type="InterPro" id="IPR003661">
    <property type="entry name" value="HisK_dim/P_dom"/>
</dbReference>
<evidence type="ECO:0000256" key="14">
    <source>
        <dbReference type="SAM" id="MobiDB-lite"/>
    </source>
</evidence>
<dbReference type="InterPro" id="IPR005467">
    <property type="entry name" value="His_kinase_dom"/>
</dbReference>
<dbReference type="OrthoDB" id="9776727at2"/>
<evidence type="ECO:0000256" key="7">
    <source>
        <dbReference type="ARBA" id="ARBA00022692"/>
    </source>
</evidence>
<gene>
    <name evidence="18" type="ORF">DD559_07880</name>
</gene>
<dbReference type="SUPFAM" id="SSF158472">
    <property type="entry name" value="HAMP domain-like"/>
    <property type="match status" value="1"/>
</dbReference>
<evidence type="ECO:0000256" key="5">
    <source>
        <dbReference type="ARBA" id="ARBA00022553"/>
    </source>
</evidence>